<sequence>MATIQKSVASSISCVLQQGPEWSWTMPNHQSAAEDVDVVQGRIFWLPAEEDLPKRAVERVNGRGVVESIYRHPVVIVSRPAEDSQTAHFQIISSLQRKTIGDLHNISNELHIGRRAGHIPITPPLGHSHACSKTTKKHFPTLRLVNGARLRSDSYVNIWNVYKIDWSLLKVYTNPETPDAEQFRFGHKSTRRLLAKSAILTNPYSKVLGFGNSLSKVVQMLWDLRFSKELSIIRRCEKV</sequence>
<dbReference type="AlphaFoldDB" id="A0A9Q9DSK6"/>
<accession>A0A9Q9DSK6</accession>
<dbReference type="PANTHER" id="PTHR37048:SF2">
    <property type="entry name" value="QUESTIONABLE PROTEIN"/>
    <property type="match status" value="1"/>
</dbReference>
<keyword evidence="2" id="KW-1185">Reference proteome</keyword>
<dbReference type="PANTHER" id="PTHR37048">
    <property type="entry name" value="QUESTIONABLE PROTEIN"/>
    <property type="match status" value="1"/>
</dbReference>
<dbReference type="OrthoDB" id="3537171at2759"/>
<dbReference type="VEuPathDB" id="FungiDB:yc1106_03810"/>
<reference evidence="1" key="1">
    <citation type="submission" date="2021-12" db="EMBL/GenBank/DDBJ databases">
        <title>Curvularia clavata genome.</title>
        <authorList>
            <person name="Cao Y."/>
        </authorList>
    </citation>
    <scope>NUCLEOTIDE SEQUENCE</scope>
    <source>
        <strain evidence="1">Yc1106</strain>
    </source>
</reference>
<gene>
    <name evidence="1" type="ORF">yc1106_03810</name>
</gene>
<dbReference type="Proteomes" id="UP001056012">
    <property type="component" value="Chromosome 3"/>
</dbReference>
<name>A0A9Q9DSK6_CURCL</name>
<proteinExistence type="predicted"/>
<dbReference type="EMBL" id="CP089276">
    <property type="protein sequence ID" value="USP76536.1"/>
    <property type="molecule type" value="Genomic_DNA"/>
</dbReference>
<evidence type="ECO:0000313" key="2">
    <source>
        <dbReference type="Proteomes" id="UP001056012"/>
    </source>
</evidence>
<protein>
    <submittedName>
        <fullName evidence="1">Uncharacterized protein</fullName>
    </submittedName>
</protein>
<evidence type="ECO:0000313" key="1">
    <source>
        <dbReference type="EMBL" id="USP76536.1"/>
    </source>
</evidence>
<organism evidence="1 2">
    <name type="scientific">Curvularia clavata</name>
    <dbReference type="NCBI Taxonomy" id="95742"/>
    <lineage>
        <taxon>Eukaryota</taxon>
        <taxon>Fungi</taxon>
        <taxon>Dikarya</taxon>
        <taxon>Ascomycota</taxon>
        <taxon>Pezizomycotina</taxon>
        <taxon>Dothideomycetes</taxon>
        <taxon>Pleosporomycetidae</taxon>
        <taxon>Pleosporales</taxon>
        <taxon>Pleosporineae</taxon>
        <taxon>Pleosporaceae</taxon>
        <taxon>Curvularia</taxon>
    </lineage>
</organism>